<evidence type="ECO:0000313" key="1">
    <source>
        <dbReference type="EMBL" id="RID81929.1"/>
    </source>
</evidence>
<keyword evidence="2" id="KW-1185">Reference proteome</keyword>
<name>A0A398AW33_9BACI</name>
<organism evidence="1 2">
    <name type="scientific">Mesobacillus zeae</name>
    <dbReference type="NCBI Taxonomy" id="1917180"/>
    <lineage>
        <taxon>Bacteria</taxon>
        <taxon>Bacillati</taxon>
        <taxon>Bacillota</taxon>
        <taxon>Bacilli</taxon>
        <taxon>Bacillales</taxon>
        <taxon>Bacillaceae</taxon>
        <taxon>Mesobacillus</taxon>
    </lineage>
</organism>
<gene>
    <name evidence="1" type="ORF">D1970_20380</name>
</gene>
<sequence>MGKLTIHTDDISSHIRTSYARYTEQEEIIRNHINILQNIRSSIGVEDLSAVEYELSQLEDKGRQFTDNIMPQLHNMPITTKPMGPYNEAVSEIQRFAAANDIP</sequence>
<evidence type="ECO:0000313" key="2">
    <source>
        <dbReference type="Proteomes" id="UP000265816"/>
    </source>
</evidence>
<proteinExistence type="predicted"/>
<protein>
    <submittedName>
        <fullName evidence="1">Uncharacterized protein</fullName>
    </submittedName>
</protein>
<comment type="caution">
    <text evidence="1">The sequence shown here is derived from an EMBL/GenBank/DDBJ whole genome shotgun (WGS) entry which is preliminary data.</text>
</comment>
<dbReference type="AlphaFoldDB" id="A0A398AW33"/>
<feature type="non-terminal residue" evidence="1">
    <location>
        <position position="103"/>
    </location>
</feature>
<reference evidence="1 2" key="1">
    <citation type="submission" date="2018-08" db="EMBL/GenBank/DDBJ databases">
        <title>Bacillus jemisoniae sp. nov., Bacillus chryseoplanitiae sp. nov., Bacillus resnikiae sp. nov., and Bacillus frankliniae sp. nov., isolated from Viking spacecraft and associated surfaces.</title>
        <authorList>
            <person name="Seuylemezian A."/>
            <person name="Vaishampayan P."/>
        </authorList>
    </citation>
    <scope>NUCLEOTIDE SEQUENCE [LARGE SCALE GENOMIC DNA]</scope>
    <source>
        <strain evidence="1 2">JJ-247</strain>
    </source>
</reference>
<accession>A0A398AW33</accession>
<dbReference type="Proteomes" id="UP000265816">
    <property type="component" value="Unassembled WGS sequence"/>
</dbReference>
<dbReference type="OrthoDB" id="2168558at2"/>
<dbReference type="RefSeq" id="WP_142921042.1">
    <property type="nucleotide sequence ID" value="NZ_QWVT01000045.1"/>
</dbReference>
<dbReference type="EMBL" id="QWVT01000045">
    <property type="protein sequence ID" value="RID81929.1"/>
    <property type="molecule type" value="Genomic_DNA"/>
</dbReference>